<dbReference type="eggNOG" id="COG1940">
    <property type="taxonomic scope" value="Bacteria"/>
</dbReference>
<dbReference type="PANTHER" id="PTHR18964">
    <property type="entry name" value="ROK (REPRESSOR, ORF, KINASE) FAMILY"/>
    <property type="match status" value="1"/>
</dbReference>
<keyword evidence="3" id="KW-1185">Reference proteome</keyword>
<dbReference type="RefSeq" id="WP_014018499.1">
    <property type="nucleotide sequence ID" value="NC_015914.1"/>
</dbReference>
<dbReference type="HOGENOM" id="CLU_036604_2_0_10"/>
<name>G0IVK4_CYCMS</name>
<sequence length="285" mass="31058">MKQIVGVDIGGSHISAGLLDNQSSSILDEKISRMPVDSLGTKQEILNAWIDCILSLNIKKDACLGIAMPAPFDYDQGISLILDQGKYRSLYQVNLKEALAQRLKLPVENIAFINDAAAFLQGEAFVAGWPNQERLMGITLGTGLGGSYKFGDKAEDGAFWSVPFKGGIAEDLISTSFFVRWAKETFDIEVDGLKILLAMPERRSDTLNVLKEFGQNLAELMLLQMEGKAIDKVVIGGNMVKAGDLFLPEVQRVLSANKANPEIFISKLGEKAAMIGAASLFEKKQ</sequence>
<dbReference type="EMBL" id="CP002955">
    <property type="protein sequence ID" value="AEL24200.1"/>
    <property type="molecule type" value="Genomic_DNA"/>
</dbReference>
<dbReference type="Proteomes" id="UP000001635">
    <property type="component" value="Chromosome"/>
</dbReference>
<evidence type="ECO:0000313" key="3">
    <source>
        <dbReference type="Proteomes" id="UP000001635"/>
    </source>
</evidence>
<protein>
    <submittedName>
        <fullName evidence="2">ROK family protein</fullName>
    </submittedName>
</protein>
<reference evidence="3" key="1">
    <citation type="submission" date="2011-07" db="EMBL/GenBank/DDBJ databases">
        <title>The complete genome of Cyclobacterium marinum DSM 745.</title>
        <authorList>
            <person name="Lucas S."/>
            <person name="Han J."/>
            <person name="Lapidus A."/>
            <person name="Bruce D."/>
            <person name="Goodwin L."/>
            <person name="Pitluck S."/>
            <person name="Peters L."/>
            <person name="Kyrpides N."/>
            <person name="Mavromatis K."/>
            <person name="Ivanova N."/>
            <person name="Ovchinnikova G."/>
            <person name="Chertkov O."/>
            <person name="Detter J.C."/>
            <person name="Tapia R."/>
            <person name="Han C."/>
            <person name="Land M."/>
            <person name="Hauser L."/>
            <person name="Markowitz V."/>
            <person name="Cheng J.-F."/>
            <person name="Hugenholtz P."/>
            <person name="Woyke T."/>
            <person name="Wu D."/>
            <person name="Tindall B."/>
            <person name="Schuetze A."/>
            <person name="Brambilla E."/>
            <person name="Klenk H.-P."/>
            <person name="Eisen J.A."/>
        </authorList>
    </citation>
    <scope>NUCLEOTIDE SEQUENCE [LARGE SCALE GENOMIC DNA]</scope>
    <source>
        <strain evidence="3">ATCC 25205 / DSM 745 / LMG 13164 / NCIMB 1802</strain>
    </source>
</reference>
<gene>
    <name evidence="2" type="ordered locus">Cycma_0421</name>
</gene>
<dbReference type="Gene3D" id="3.30.420.40">
    <property type="match status" value="2"/>
</dbReference>
<dbReference type="Pfam" id="PF00480">
    <property type="entry name" value="ROK"/>
    <property type="match status" value="1"/>
</dbReference>
<proteinExistence type="inferred from homology"/>
<accession>G0IVK4</accession>
<evidence type="ECO:0000256" key="1">
    <source>
        <dbReference type="ARBA" id="ARBA00006479"/>
    </source>
</evidence>
<dbReference type="SUPFAM" id="SSF53067">
    <property type="entry name" value="Actin-like ATPase domain"/>
    <property type="match status" value="1"/>
</dbReference>
<dbReference type="PANTHER" id="PTHR18964:SF149">
    <property type="entry name" value="BIFUNCTIONAL UDP-N-ACETYLGLUCOSAMINE 2-EPIMERASE_N-ACETYLMANNOSAMINE KINASE"/>
    <property type="match status" value="1"/>
</dbReference>
<dbReference type="InterPro" id="IPR000600">
    <property type="entry name" value="ROK"/>
</dbReference>
<dbReference type="STRING" id="880070.Cycma_0421"/>
<organism evidence="2 3">
    <name type="scientific">Cyclobacterium marinum (strain ATCC 25205 / DSM 745 / LMG 13164 / NCIMB 1802)</name>
    <name type="common">Flectobacillus marinus</name>
    <dbReference type="NCBI Taxonomy" id="880070"/>
    <lineage>
        <taxon>Bacteria</taxon>
        <taxon>Pseudomonadati</taxon>
        <taxon>Bacteroidota</taxon>
        <taxon>Cytophagia</taxon>
        <taxon>Cytophagales</taxon>
        <taxon>Cyclobacteriaceae</taxon>
        <taxon>Cyclobacterium</taxon>
    </lineage>
</organism>
<dbReference type="InterPro" id="IPR043129">
    <property type="entry name" value="ATPase_NBD"/>
</dbReference>
<dbReference type="AlphaFoldDB" id="G0IVK4"/>
<evidence type="ECO:0000313" key="2">
    <source>
        <dbReference type="EMBL" id="AEL24200.1"/>
    </source>
</evidence>
<dbReference type="KEGG" id="cmr:Cycma_0421"/>
<comment type="similarity">
    <text evidence="1">Belongs to the ROK (NagC/XylR) family.</text>
</comment>
<dbReference type="CDD" id="cd23763">
    <property type="entry name" value="ASKHA_ATPase_ROK"/>
    <property type="match status" value="1"/>
</dbReference>
<dbReference type="OrthoDB" id="49666at2"/>